<name>A0A1Y1WK53_9FUNG</name>
<keyword evidence="4 6" id="KW-1133">Transmembrane helix</keyword>
<feature type="transmembrane region" description="Helical" evidence="6">
    <location>
        <begin position="327"/>
        <end position="348"/>
    </location>
</feature>
<dbReference type="SUPFAM" id="SSF103473">
    <property type="entry name" value="MFS general substrate transporter"/>
    <property type="match status" value="1"/>
</dbReference>
<accession>A0A1Y1WK53</accession>
<feature type="transmembrane region" description="Helical" evidence="6">
    <location>
        <begin position="354"/>
        <end position="376"/>
    </location>
</feature>
<feature type="transmembrane region" description="Helical" evidence="6">
    <location>
        <begin position="451"/>
        <end position="470"/>
    </location>
</feature>
<dbReference type="GO" id="GO:0005886">
    <property type="term" value="C:plasma membrane"/>
    <property type="evidence" value="ECO:0007669"/>
    <property type="project" value="TreeGrafter"/>
</dbReference>
<keyword evidence="5 6" id="KW-0472">Membrane</keyword>
<evidence type="ECO:0000256" key="5">
    <source>
        <dbReference type="ARBA" id="ARBA00023136"/>
    </source>
</evidence>
<dbReference type="GeneID" id="63807773"/>
<keyword evidence="3 6" id="KW-0812">Transmembrane</keyword>
<evidence type="ECO:0000256" key="3">
    <source>
        <dbReference type="ARBA" id="ARBA00022692"/>
    </source>
</evidence>
<evidence type="ECO:0000256" key="1">
    <source>
        <dbReference type="ARBA" id="ARBA00004141"/>
    </source>
</evidence>
<protein>
    <submittedName>
        <fullName evidence="7">MFS general substrate transporter</fullName>
    </submittedName>
</protein>
<dbReference type="OrthoDB" id="28755at2759"/>
<dbReference type="InterPro" id="IPR011701">
    <property type="entry name" value="MFS"/>
</dbReference>
<dbReference type="PANTHER" id="PTHR19432:SF35">
    <property type="entry name" value="SOLUTE CARRIER FAMILY 45 MEMBER 3 ISOFORM X1"/>
    <property type="match status" value="1"/>
</dbReference>
<keyword evidence="2" id="KW-0813">Transport</keyword>
<evidence type="ECO:0000256" key="6">
    <source>
        <dbReference type="SAM" id="Phobius"/>
    </source>
</evidence>
<comment type="caution">
    <text evidence="7">The sequence shown here is derived from an EMBL/GenBank/DDBJ whole genome shotgun (WGS) entry which is preliminary data.</text>
</comment>
<feature type="transmembrane region" description="Helical" evidence="6">
    <location>
        <begin position="419"/>
        <end position="439"/>
    </location>
</feature>
<feature type="transmembrane region" description="Helical" evidence="6">
    <location>
        <begin position="205"/>
        <end position="225"/>
    </location>
</feature>
<evidence type="ECO:0000313" key="7">
    <source>
        <dbReference type="EMBL" id="ORX73596.1"/>
    </source>
</evidence>
<feature type="transmembrane region" description="Helical" evidence="6">
    <location>
        <begin position="265"/>
        <end position="285"/>
    </location>
</feature>
<dbReference type="Proteomes" id="UP000193922">
    <property type="component" value="Unassembled WGS sequence"/>
</dbReference>
<reference evidence="7 8" key="1">
    <citation type="submission" date="2016-07" db="EMBL/GenBank/DDBJ databases">
        <title>Pervasive Adenine N6-methylation of Active Genes in Fungi.</title>
        <authorList>
            <consortium name="DOE Joint Genome Institute"/>
            <person name="Mondo S.J."/>
            <person name="Dannebaum R.O."/>
            <person name="Kuo R.C."/>
            <person name="Labutti K."/>
            <person name="Haridas S."/>
            <person name="Kuo A."/>
            <person name="Salamov A."/>
            <person name="Ahrendt S.R."/>
            <person name="Lipzen A."/>
            <person name="Sullivan W."/>
            <person name="Andreopoulos W.B."/>
            <person name="Clum A."/>
            <person name="Lindquist E."/>
            <person name="Daum C."/>
            <person name="Ramamoorthy G.K."/>
            <person name="Gryganskyi A."/>
            <person name="Culley D."/>
            <person name="Magnuson J.K."/>
            <person name="James T.Y."/>
            <person name="O'Malley M.A."/>
            <person name="Stajich J.E."/>
            <person name="Spatafora J.W."/>
            <person name="Visel A."/>
            <person name="Grigoriev I.V."/>
        </authorList>
    </citation>
    <scope>NUCLEOTIDE SEQUENCE [LARGE SCALE GENOMIC DNA]</scope>
    <source>
        <strain evidence="7 8">ATCC 12442</strain>
    </source>
</reference>
<keyword evidence="8" id="KW-1185">Reference proteome</keyword>
<comment type="subcellular location">
    <subcellularLocation>
        <location evidence="1">Membrane</location>
        <topology evidence="1">Multi-pass membrane protein</topology>
    </subcellularLocation>
</comment>
<dbReference type="RefSeq" id="XP_040746807.1">
    <property type="nucleotide sequence ID" value="XM_040891125.1"/>
</dbReference>
<dbReference type="Pfam" id="PF07690">
    <property type="entry name" value="MFS_1"/>
    <property type="match status" value="1"/>
</dbReference>
<proteinExistence type="predicted"/>
<sequence>MSRYRTVAEDMDNDDGSLDFSSVDIASRQASTAALQYISSPSPSSRPGPGPLQYLTLTLALGGLQFVWSVETGYGTPYLLSLGLKKSLLSLVWLAGPLSGLVTQPLVGALSDRCMSRFGRRRPYIMGATLLVVLCLVVIGRHWWQVLAFYVLDFAINCIQACLRALLAQAWASRMIGVGNVVGYLLGFADLPRLLGVLGDTQLKVLSMLACLALMGSVCITCWFTPEQPLRQAPSARGLTHMFRQISRAFGSLPMVVRRVCTVQLFSWIGWFPFLFYSTTYVAALSDHSDEAEGARAGSFAMFTYAMASLAFSLVLPWLGRLFNVRLAVMWMAGLAVFGVAMLMTVFVESVPSATLLIGVCGFSWAVTIWVPFSIIGEAISKQSSGYALVGDAIPMHELGEHRPAMPVEAGTVLGIHNMYIVVPQFITAFASSLIFAVFERLGSVKHASEIAWVLRLGGVSSLVAVYFAYKLVN</sequence>
<dbReference type="AlphaFoldDB" id="A0A1Y1WK53"/>
<evidence type="ECO:0000313" key="8">
    <source>
        <dbReference type="Proteomes" id="UP000193922"/>
    </source>
</evidence>
<organism evidence="7 8">
    <name type="scientific">Linderina pennispora</name>
    <dbReference type="NCBI Taxonomy" id="61395"/>
    <lineage>
        <taxon>Eukaryota</taxon>
        <taxon>Fungi</taxon>
        <taxon>Fungi incertae sedis</taxon>
        <taxon>Zoopagomycota</taxon>
        <taxon>Kickxellomycotina</taxon>
        <taxon>Kickxellomycetes</taxon>
        <taxon>Kickxellales</taxon>
        <taxon>Kickxellaceae</taxon>
        <taxon>Linderina</taxon>
    </lineage>
</organism>
<dbReference type="InterPro" id="IPR036259">
    <property type="entry name" value="MFS_trans_sf"/>
</dbReference>
<gene>
    <name evidence="7" type="ORF">DL89DRAFT_319373</name>
</gene>
<dbReference type="GO" id="GO:0008506">
    <property type="term" value="F:sucrose:proton symporter activity"/>
    <property type="evidence" value="ECO:0007669"/>
    <property type="project" value="TreeGrafter"/>
</dbReference>
<dbReference type="Gene3D" id="1.20.1250.20">
    <property type="entry name" value="MFS general substrate transporter like domains"/>
    <property type="match status" value="1"/>
</dbReference>
<feature type="transmembrane region" description="Helical" evidence="6">
    <location>
        <begin position="123"/>
        <end position="141"/>
    </location>
</feature>
<dbReference type="PANTHER" id="PTHR19432">
    <property type="entry name" value="SUGAR TRANSPORTER"/>
    <property type="match status" value="1"/>
</dbReference>
<evidence type="ECO:0000256" key="4">
    <source>
        <dbReference type="ARBA" id="ARBA00022989"/>
    </source>
</evidence>
<feature type="transmembrane region" description="Helical" evidence="6">
    <location>
        <begin position="297"/>
        <end position="320"/>
    </location>
</feature>
<dbReference type="EMBL" id="MCFD01000001">
    <property type="protein sequence ID" value="ORX73596.1"/>
    <property type="molecule type" value="Genomic_DNA"/>
</dbReference>
<evidence type="ECO:0000256" key="2">
    <source>
        <dbReference type="ARBA" id="ARBA00022448"/>
    </source>
</evidence>